<protein>
    <submittedName>
        <fullName evidence="2">Uncharacterized protein</fullName>
    </submittedName>
</protein>
<gene>
    <name evidence="2" type="ORF">VZ95_13220</name>
</gene>
<sequence length="102" mass="11049">MADFLLYALLALALAWGVCLIVAMVLATAFGASSLLETMIEGTAQYGKMLIVDLRKFWSVALIGIFAALSVEAFLKTDALLGFIFIGLSAFCGGLTWLFYRK</sequence>
<keyword evidence="1" id="KW-1133">Transmembrane helix</keyword>
<dbReference type="EMBL" id="LAJY01000346">
    <property type="protein sequence ID" value="KJV09160.1"/>
    <property type="molecule type" value="Genomic_DNA"/>
</dbReference>
<keyword evidence="1" id="KW-0472">Membrane</keyword>
<dbReference type="RefSeq" id="WP_045776265.1">
    <property type="nucleotide sequence ID" value="NZ_LAJY01000346.1"/>
</dbReference>
<organism evidence="2 3">
    <name type="scientific">Elstera litoralis</name>
    <dbReference type="NCBI Taxonomy" id="552518"/>
    <lineage>
        <taxon>Bacteria</taxon>
        <taxon>Pseudomonadati</taxon>
        <taxon>Pseudomonadota</taxon>
        <taxon>Alphaproteobacteria</taxon>
        <taxon>Rhodospirillales</taxon>
        <taxon>Rhodospirillaceae</taxon>
        <taxon>Elstera</taxon>
    </lineage>
</organism>
<dbReference type="Proteomes" id="UP000033774">
    <property type="component" value="Unassembled WGS sequence"/>
</dbReference>
<name>A0A0F3IQZ7_9PROT</name>
<feature type="transmembrane region" description="Helical" evidence="1">
    <location>
        <begin position="57"/>
        <end position="75"/>
    </location>
</feature>
<feature type="transmembrane region" description="Helical" evidence="1">
    <location>
        <begin position="6"/>
        <end position="36"/>
    </location>
</feature>
<evidence type="ECO:0000313" key="2">
    <source>
        <dbReference type="EMBL" id="KJV09160.1"/>
    </source>
</evidence>
<keyword evidence="1" id="KW-0812">Transmembrane</keyword>
<evidence type="ECO:0000256" key="1">
    <source>
        <dbReference type="SAM" id="Phobius"/>
    </source>
</evidence>
<evidence type="ECO:0000313" key="3">
    <source>
        <dbReference type="Proteomes" id="UP000033774"/>
    </source>
</evidence>
<reference evidence="2 3" key="1">
    <citation type="submission" date="2015-03" db="EMBL/GenBank/DDBJ databases">
        <title>Draft genome sequence of Elstera litoralis.</title>
        <authorList>
            <person name="Rahalkar M.C."/>
            <person name="Dhakephalkar P.K."/>
            <person name="Pore S.D."/>
            <person name="Arora P."/>
            <person name="Kapse N.G."/>
            <person name="Pandit P.S."/>
        </authorList>
    </citation>
    <scope>NUCLEOTIDE SEQUENCE [LARGE SCALE GENOMIC DNA]</scope>
    <source>
        <strain evidence="2 3">Dia-1</strain>
    </source>
</reference>
<accession>A0A0F3IQZ7</accession>
<feature type="transmembrane region" description="Helical" evidence="1">
    <location>
        <begin position="81"/>
        <end position="100"/>
    </location>
</feature>
<keyword evidence="3" id="KW-1185">Reference proteome</keyword>
<comment type="caution">
    <text evidence="2">The sequence shown here is derived from an EMBL/GenBank/DDBJ whole genome shotgun (WGS) entry which is preliminary data.</text>
</comment>
<dbReference type="AlphaFoldDB" id="A0A0F3IQZ7"/>
<proteinExistence type="predicted"/>